<accession>A0ACB8UQ90</accession>
<comment type="caution">
    <text evidence="1">The sequence shown here is derived from an EMBL/GenBank/DDBJ whole genome shotgun (WGS) entry which is preliminary data.</text>
</comment>
<dbReference type="EMBL" id="JALBCA010000103">
    <property type="protein sequence ID" value="KAI2382945.1"/>
    <property type="molecule type" value="Genomic_DNA"/>
</dbReference>
<reference evidence="1" key="1">
    <citation type="journal article" date="2022" name="bioRxiv">
        <title>Population genetic analysis of Ophidiomyces ophidiicola, the causative agent of snake fungal disease, indicates recent introductions to the USA.</title>
        <authorList>
            <person name="Ladner J.T."/>
            <person name="Palmer J.M."/>
            <person name="Ettinger C.L."/>
            <person name="Stajich J.E."/>
            <person name="Farrell T.M."/>
            <person name="Glorioso B.M."/>
            <person name="Lawson B."/>
            <person name="Price S.J."/>
            <person name="Stengle A.G."/>
            <person name="Grear D.A."/>
            <person name="Lorch J.M."/>
        </authorList>
    </citation>
    <scope>NUCLEOTIDE SEQUENCE</scope>
    <source>
        <strain evidence="1">NWHC 24266-5</strain>
    </source>
</reference>
<name>A0ACB8UQ90_9EURO</name>
<protein>
    <submittedName>
        <fullName evidence="1">Uncharacterized protein</fullName>
    </submittedName>
</protein>
<proteinExistence type="predicted"/>
<organism evidence="1">
    <name type="scientific">Ophidiomyces ophidiicola</name>
    <dbReference type="NCBI Taxonomy" id="1387563"/>
    <lineage>
        <taxon>Eukaryota</taxon>
        <taxon>Fungi</taxon>
        <taxon>Dikarya</taxon>
        <taxon>Ascomycota</taxon>
        <taxon>Pezizomycotina</taxon>
        <taxon>Eurotiomycetes</taxon>
        <taxon>Eurotiomycetidae</taxon>
        <taxon>Onygenales</taxon>
        <taxon>Onygenaceae</taxon>
        <taxon>Ophidiomyces</taxon>
    </lineage>
</organism>
<evidence type="ECO:0000313" key="1">
    <source>
        <dbReference type="EMBL" id="KAI2382945.1"/>
    </source>
</evidence>
<gene>
    <name evidence="1" type="ORF">LOY88_005579</name>
</gene>
<sequence length="402" mass="44389">MTARSRRHQGNRQVNGNRNGHRQGIMKKVRPHANGAIQNNMEIENGDEIVPLGEDTPGEASITTSQAISMNEEGKEEKSDTCVVFEGGHTEDTEFMDYGAVDANSDDSESQNEMVGHVEGDFSGEDPQDDDEQLSESDKSDRHSAEETEDQPPNDDDDIDSMNDPNFGDVESNGDTIDDDESLWNDSDSSASNDDVDQEAYQSGDENQGQSSRYRSQFLSKFELDVLKEAGIIEQSTSSAEMSSEEIDQDDNTPAINASAVHENAFMRRLIRNSNRSPPRFDPDMVFDDGTDIRPPAHSGPFSAPGQIWEDPSSEELSPSNAARKRIRERAANSLPSAMADVSDNDKENVAPTHRGEEADSQDNNAFNTANNSGGNFDPVFQEPNYVSLGPLRPRPYRTFHF</sequence>